<dbReference type="InterPro" id="IPR029063">
    <property type="entry name" value="SAM-dependent_MTases_sf"/>
</dbReference>
<accession>A0A086T9N5</accession>
<feature type="compositionally biased region" description="Basic and acidic residues" evidence="2">
    <location>
        <begin position="17"/>
        <end position="36"/>
    </location>
</feature>
<evidence type="ECO:0000313" key="3">
    <source>
        <dbReference type="EMBL" id="KFH46067.1"/>
    </source>
</evidence>
<dbReference type="OrthoDB" id="978at2759"/>
<dbReference type="GO" id="GO:0008757">
    <property type="term" value="F:S-adenosylmethionine-dependent methyltransferase activity"/>
    <property type="evidence" value="ECO:0007669"/>
    <property type="project" value="InterPro"/>
</dbReference>
<reference evidence="4" key="1">
    <citation type="journal article" date="2014" name="Genome Announc.">
        <title>Genome sequence and annotation of Acremonium chrysogenum, producer of the beta-lactam antibiotic cephalosporin C.</title>
        <authorList>
            <person name="Terfehr D."/>
            <person name="Dahlmann T.A."/>
            <person name="Specht T."/>
            <person name="Zadra I."/>
            <person name="Kuernsteiner H."/>
            <person name="Kueck U."/>
        </authorList>
    </citation>
    <scope>NUCLEOTIDE SEQUENCE [LARGE SCALE GENOMIC DNA]</scope>
    <source>
        <strain evidence="4">ATCC 11550 / CBS 779.69 / DSM 880 / IAM 14645 / JCM 23072 / IMI 49137</strain>
    </source>
</reference>
<dbReference type="SMART" id="SM01296">
    <property type="entry name" value="N2227"/>
    <property type="match status" value="1"/>
</dbReference>
<dbReference type="PANTHER" id="PTHR12303:SF13">
    <property type="match status" value="1"/>
</dbReference>
<dbReference type="STRING" id="857340.A0A086T9N5"/>
<dbReference type="SUPFAM" id="SSF53335">
    <property type="entry name" value="S-adenosyl-L-methionine-dependent methyltransferases"/>
    <property type="match status" value="1"/>
</dbReference>
<gene>
    <name evidence="3" type="ORF">ACRE_030450</name>
</gene>
<dbReference type="AlphaFoldDB" id="A0A086T9N5"/>
<proteinExistence type="predicted"/>
<feature type="region of interest" description="Disordered" evidence="2">
    <location>
        <begin position="1"/>
        <end position="40"/>
    </location>
</feature>
<dbReference type="Gene3D" id="3.40.50.150">
    <property type="entry name" value="Vaccinia Virus protein VP39"/>
    <property type="match status" value="1"/>
</dbReference>
<comment type="caution">
    <text evidence="3">The sequence shown here is derived from an EMBL/GenBank/DDBJ whole genome shotgun (WGS) entry which is preliminary data.</text>
</comment>
<dbReference type="PANTHER" id="PTHR12303">
    <property type="entry name" value="CARNOSINE N-METHYLTRANSFERASE"/>
    <property type="match status" value="1"/>
</dbReference>
<name>A0A086T9N5_HAPC1</name>
<dbReference type="Proteomes" id="UP000029964">
    <property type="component" value="Unassembled WGS sequence"/>
</dbReference>
<keyword evidence="4" id="KW-1185">Reference proteome</keyword>
<keyword evidence="1" id="KW-0175">Coiled coil</keyword>
<protein>
    <submittedName>
        <fullName evidence="3">Uncharacterized protein</fullName>
    </submittedName>
</protein>
<dbReference type="EMBL" id="JPKY01000023">
    <property type="protein sequence ID" value="KFH46067.1"/>
    <property type="molecule type" value="Genomic_DNA"/>
</dbReference>
<organism evidence="3 4">
    <name type="scientific">Hapsidospora chrysogenum (strain ATCC 11550 / CBS 779.69 / DSM 880 / IAM 14645 / JCM 23072 / IMI 49137)</name>
    <name type="common">Acremonium chrysogenum</name>
    <dbReference type="NCBI Taxonomy" id="857340"/>
    <lineage>
        <taxon>Eukaryota</taxon>
        <taxon>Fungi</taxon>
        <taxon>Dikarya</taxon>
        <taxon>Ascomycota</taxon>
        <taxon>Pezizomycotina</taxon>
        <taxon>Sordariomycetes</taxon>
        <taxon>Hypocreomycetidae</taxon>
        <taxon>Hypocreales</taxon>
        <taxon>Bionectriaceae</taxon>
        <taxon>Hapsidospora</taxon>
    </lineage>
</organism>
<dbReference type="Pfam" id="PF07942">
    <property type="entry name" value="CARME"/>
    <property type="match status" value="1"/>
</dbReference>
<evidence type="ECO:0000256" key="1">
    <source>
        <dbReference type="SAM" id="Coils"/>
    </source>
</evidence>
<dbReference type="HOGENOM" id="CLU_030612_2_0_1"/>
<feature type="compositionally biased region" description="Polar residues" evidence="2">
    <location>
        <begin position="1"/>
        <end position="16"/>
    </location>
</feature>
<feature type="coiled-coil region" evidence="1">
    <location>
        <begin position="58"/>
        <end position="85"/>
    </location>
</feature>
<dbReference type="InterPro" id="IPR012901">
    <property type="entry name" value="CARME"/>
</dbReference>
<evidence type="ECO:0000313" key="4">
    <source>
        <dbReference type="Proteomes" id="UP000029964"/>
    </source>
</evidence>
<sequence>MNQQLVSQSQRPSAPETQRHTEEKKRLLDRLRRDKGNWNTNHPRHRLLDALHGYSRYHQRQTEELQRLRDLYTKAKKSQRKLLEKHIHYSEKFTHIERLIRRNQDLCDRIVANALQFYEIGQSELDAHIRELEANGRKADKVAVSQTLKHIVRDWTESGGAYERDACFSCLLKTLDTLFPDADDDASQVKVLLPGSGLGRLGRDMAQKRGYQVTLNEWSMYMNILYRYLETHAHSPNTQSLHPFIDTWSHHATTADMQRPLTFPDAPLNASELLLTEGDFTTVFNVEPRPQYDVIVTYFFIDTARNLASYLDTIKMALRPGGYWVNLGPLLYGSAPFVQLTLEDIVTVVEQGLGFTFLDVAGPECGEITLPGKLVRGMEAAYGFDDRALTRNAYNAQFWVARRSLQ</sequence>
<evidence type="ECO:0000256" key="2">
    <source>
        <dbReference type="SAM" id="MobiDB-lite"/>
    </source>
</evidence>